<comment type="caution">
    <text evidence="5">The sequence shown here is derived from an EMBL/GenBank/DDBJ whole genome shotgun (WGS) entry which is preliminary data.</text>
</comment>
<dbReference type="SMART" id="SM00862">
    <property type="entry name" value="Trans_reg_C"/>
    <property type="match status" value="1"/>
</dbReference>
<gene>
    <name evidence="5" type="ORF">B0I32_15316</name>
</gene>
<dbReference type="Proteomes" id="UP000238312">
    <property type="component" value="Unassembled WGS sequence"/>
</dbReference>
<comment type="similarity">
    <text evidence="1">Belongs to the AfsR/DnrI/RedD regulatory family.</text>
</comment>
<dbReference type="SUPFAM" id="SSF48452">
    <property type="entry name" value="TPR-like"/>
    <property type="match status" value="3"/>
</dbReference>
<evidence type="ECO:0000313" key="6">
    <source>
        <dbReference type="Proteomes" id="UP000238312"/>
    </source>
</evidence>
<dbReference type="Gene3D" id="1.10.10.10">
    <property type="entry name" value="Winged helix-like DNA-binding domain superfamily/Winged helix DNA-binding domain"/>
    <property type="match status" value="1"/>
</dbReference>
<proteinExistence type="inferred from homology"/>
<dbReference type="InterPro" id="IPR001867">
    <property type="entry name" value="OmpR/PhoB-type_DNA-bd"/>
</dbReference>
<dbReference type="InterPro" id="IPR036388">
    <property type="entry name" value="WH-like_DNA-bd_sf"/>
</dbReference>
<dbReference type="InterPro" id="IPR019734">
    <property type="entry name" value="TPR_rpt"/>
</dbReference>
<dbReference type="EMBL" id="PVNG01000053">
    <property type="protein sequence ID" value="PRX44060.1"/>
    <property type="molecule type" value="Genomic_DNA"/>
</dbReference>
<dbReference type="PANTHER" id="PTHR47691">
    <property type="entry name" value="REGULATOR-RELATED"/>
    <property type="match status" value="1"/>
</dbReference>
<feature type="domain" description="OmpR/PhoB-type" evidence="4">
    <location>
        <begin position="1"/>
        <end position="96"/>
    </location>
</feature>
<dbReference type="InterPro" id="IPR027417">
    <property type="entry name" value="P-loop_NTPase"/>
</dbReference>
<dbReference type="InterPro" id="IPR058852">
    <property type="entry name" value="HTH_77"/>
</dbReference>
<dbReference type="InterPro" id="IPR016032">
    <property type="entry name" value="Sig_transdc_resp-reg_C-effctor"/>
</dbReference>
<dbReference type="GO" id="GO:0003677">
    <property type="term" value="F:DNA binding"/>
    <property type="evidence" value="ECO:0007669"/>
    <property type="project" value="UniProtKB-UniRule"/>
</dbReference>
<dbReference type="PANTHER" id="PTHR47691:SF3">
    <property type="entry name" value="HTH-TYPE TRANSCRIPTIONAL REGULATOR RV0890C-RELATED"/>
    <property type="match status" value="1"/>
</dbReference>
<keyword evidence="2 3" id="KW-0238">DNA-binding</keyword>
<dbReference type="InterPro" id="IPR005158">
    <property type="entry name" value="BTAD"/>
</dbReference>
<protein>
    <submittedName>
        <fullName evidence="5">Putative ATPase</fullName>
    </submittedName>
</protein>
<accession>A0A2T0LM68</accession>
<dbReference type="PRINTS" id="PR00364">
    <property type="entry name" value="DISEASERSIST"/>
</dbReference>
<dbReference type="SMART" id="SM01043">
    <property type="entry name" value="BTAD"/>
    <property type="match status" value="1"/>
</dbReference>
<reference evidence="5 6" key="1">
    <citation type="submission" date="2018-03" db="EMBL/GenBank/DDBJ databases">
        <title>Genomic Encyclopedia of Type Strains, Phase III (KMG-III): the genomes of soil and plant-associated and newly described type strains.</title>
        <authorList>
            <person name="Whitman W."/>
        </authorList>
    </citation>
    <scope>NUCLEOTIDE SEQUENCE [LARGE SCALE GENOMIC DNA]</scope>
    <source>
        <strain evidence="5 6">CGMCC 4.7104</strain>
    </source>
</reference>
<dbReference type="GO" id="GO:0000160">
    <property type="term" value="P:phosphorelay signal transduction system"/>
    <property type="evidence" value="ECO:0007669"/>
    <property type="project" value="InterPro"/>
</dbReference>
<organism evidence="5 6">
    <name type="scientific">Nonomuraea fuscirosea</name>
    <dbReference type="NCBI Taxonomy" id="1291556"/>
    <lineage>
        <taxon>Bacteria</taxon>
        <taxon>Bacillati</taxon>
        <taxon>Actinomycetota</taxon>
        <taxon>Actinomycetes</taxon>
        <taxon>Streptosporangiales</taxon>
        <taxon>Streptosporangiaceae</taxon>
        <taxon>Nonomuraea</taxon>
    </lineage>
</organism>
<feature type="DNA-binding region" description="OmpR/PhoB-type" evidence="3">
    <location>
        <begin position="1"/>
        <end position="96"/>
    </location>
</feature>
<dbReference type="GO" id="GO:0006355">
    <property type="term" value="P:regulation of DNA-templated transcription"/>
    <property type="evidence" value="ECO:0007669"/>
    <property type="project" value="InterPro"/>
</dbReference>
<dbReference type="InterPro" id="IPR011990">
    <property type="entry name" value="TPR-like_helical_dom_sf"/>
</dbReference>
<dbReference type="OrthoDB" id="3194665at2"/>
<dbReference type="AlphaFoldDB" id="A0A2T0LM68"/>
<name>A0A2T0LM68_9ACTN</name>
<dbReference type="RefSeq" id="WP_106253377.1">
    <property type="nucleotide sequence ID" value="NZ_PVNG01000053.1"/>
</dbReference>
<dbReference type="SUPFAM" id="SSF46894">
    <property type="entry name" value="C-terminal effector domain of the bipartite response regulators"/>
    <property type="match status" value="1"/>
</dbReference>
<dbReference type="Pfam" id="PF25872">
    <property type="entry name" value="HTH_77"/>
    <property type="match status" value="1"/>
</dbReference>
<dbReference type="PROSITE" id="PS51755">
    <property type="entry name" value="OMPR_PHOB"/>
    <property type="match status" value="1"/>
</dbReference>
<sequence>MYFAYLGPLAVTTSDGRPVAIAEAKVRALLADLLVHAGRPVAADRLVDDLWGERLPGDPSGALQTKVSRLRGALGRAEPGAEALVVSQAPGYALRAGPDDVDAGRFAQLTAAAYASDDPRARADLLADALTLWRGEAFADLADAEFVAAAATRLREQRLIALETLAEARLELGRHLDLLGELGELVALHPLRERLRAVQLRALYQAGRPAEALAAYAELRERLADELGADPGPELTALHQAILVHDPALSPTRPPATTPARATPAPLAELVGRDMAVAAVRELLAGNRLVTLTGLGGVGKTRLAEEVARREEGDGRLGEVRIVGLTSAVGAEEQVSAVLGVREDAAVRLEDLLRSRRLLLVLDNCEPVIDSAADLVRRLLRAAPDLRVLATSREPLGLAGEAVWTVPPLSQDDAELLFTTRAQALATGAALDPQSVASICRRLDRVPLALELAATRVRAFGVRGVAARLDDRFRLLATGPRALPPRQRSLRAVIDWSWDLLGEDDRRVLRRLAVFSGGCTPAAAEAVAGPDLDVLDPLVRLVDHSLVTVTDGPRYHLPESVGAYALERLAEAGETELIEIRHGAYYAGLAERADLRGPEQSPQLTVLDQEVPNLRAALQRAMRRADATGATRLALSLTWYWLLRGRFTEARRWLEETLASAGGVPAELRDAAAVWHAGFTLLTGGEAPAAAPESDDAQATWFLGYALFTSGKDLAGSEESMARAMARFQATGDRWGVAATRAVQTRQAFMHGDLETARESGDSAHTLFEELDDRWGLLQTTYPLAALAEASGDYERAARLHRDGHRLAEELGFWTETADRLTGLGRIALLNGDFQAAQELHGQAMQMAAEHGYAAGEIHAEIGLALGARREGSLDEAEACLRRLLAWHRARDFDPGPALLLAELGFVAERRGDARTALELHREGLEVARSSGDPRARALALEGLAGAYALAGEPARAARLLGTAARLRESTGAPMPPAERGDVDRITARIRSVLDGEAFATEFATDALDGDGELDAETGRTR</sequence>
<evidence type="ECO:0000313" key="5">
    <source>
        <dbReference type="EMBL" id="PRX44060.1"/>
    </source>
</evidence>
<keyword evidence="6" id="KW-1185">Reference proteome</keyword>
<dbReference type="Gene3D" id="1.25.40.10">
    <property type="entry name" value="Tetratricopeptide repeat domain"/>
    <property type="match status" value="2"/>
</dbReference>
<evidence type="ECO:0000256" key="1">
    <source>
        <dbReference type="ARBA" id="ARBA00005820"/>
    </source>
</evidence>
<dbReference type="Pfam" id="PF03704">
    <property type="entry name" value="BTAD"/>
    <property type="match status" value="1"/>
</dbReference>
<dbReference type="SMART" id="SM00028">
    <property type="entry name" value="TPR"/>
    <property type="match status" value="3"/>
</dbReference>
<dbReference type="SUPFAM" id="SSF52540">
    <property type="entry name" value="P-loop containing nucleoside triphosphate hydrolases"/>
    <property type="match status" value="1"/>
</dbReference>
<evidence type="ECO:0000256" key="2">
    <source>
        <dbReference type="ARBA" id="ARBA00023125"/>
    </source>
</evidence>
<evidence type="ECO:0000259" key="4">
    <source>
        <dbReference type="PROSITE" id="PS51755"/>
    </source>
</evidence>
<dbReference type="CDD" id="cd15831">
    <property type="entry name" value="BTAD"/>
    <property type="match status" value="1"/>
</dbReference>
<evidence type="ECO:0000256" key="3">
    <source>
        <dbReference type="PROSITE-ProRule" id="PRU01091"/>
    </source>
</evidence>